<protein>
    <submittedName>
        <fullName evidence="1">Uncharacterized protein</fullName>
    </submittedName>
</protein>
<accession>A0A410GCE7</accession>
<dbReference type="RefSeq" id="WP_118994197.1">
    <property type="nucleotide sequence ID" value="NZ_CP022987.1"/>
</dbReference>
<gene>
    <name evidence="1" type="ORF">CKA81_09005</name>
</gene>
<dbReference type="Pfam" id="PF20701">
    <property type="entry name" value="HetE-N"/>
    <property type="match status" value="1"/>
</dbReference>
<dbReference type="OrthoDB" id="8685617at2"/>
<dbReference type="EMBL" id="CP022987">
    <property type="protein sequence ID" value="QAA93960.1"/>
    <property type="molecule type" value="Genomic_DNA"/>
</dbReference>
<dbReference type="KEGG" id="pus:CKA81_09005"/>
<evidence type="ECO:0000313" key="1">
    <source>
        <dbReference type="EMBL" id="QAA93960.1"/>
    </source>
</evidence>
<keyword evidence="2" id="KW-1185">Reference proteome</keyword>
<dbReference type="AlphaFoldDB" id="A0A410GCE7"/>
<name>A0A410GCE7_9BURK</name>
<dbReference type="Proteomes" id="UP000283474">
    <property type="component" value="Chromosome"/>
</dbReference>
<organism evidence="1 2">
    <name type="scientific">Pollutimonas thiosulfatoxidans</name>
    <dbReference type="NCBI Taxonomy" id="2028345"/>
    <lineage>
        <taxon>Bacteria</taxon>
        <taxon>Pseudomonadati</taxon>
        <taxon>Pseudomonadota</taxon>
        <taxon>Betaproteobacteria</taxon>
        <taxon>Burkholderiales</taxon>
        <taxon>Alcaligenaceae</taxon>
        <taxon>Pollutimonas</taxon>
    </lineage>
</organism>
<sequence>MDFITTGVIASTIYDVLKRGAQLSGDILKSRLGSWIKDEVVADALATELAKLNINDELSELAINRRLENSSQLLTLLQEINAKAAIATPSTINTVTQTHNGSGDNVAGNKITQ</sequence>
<reference evidence="1 2" key="1">
    <citation type="submission" date="2017-08" db="EMBL/GenBank/DDBJ databases">
        <authorList>
            <person name="Park S.-J."/>
            <person name="Kim H."/>
        </authorList>
    </citation>
    <scope>NUCLEOTIDE SEQUENCE [LARGE SCALE GENOMIC DNA]</scope>
    <source>
        <strain evidence="2">ye3</strain>
    </source>
</reference>
<proteinExistence type="predicted"/>
<evidence type="ECO:0000313" key="2">
    <source>
        <dbReference type="Proteomes" id="UP000283474"/>
    </source>
</evidence>